<evidence type="ECO:0000256" key="6">
    <source>
        <dbReference type="ARBA" id="ARBA00023136"/>
    </source>
</evidence>
<name>A0ABV9Q4F8_9BACL</name>
<dbReference type="InterPro" id="IPR003810">
    <property type="entry name" value="Mntp/YtaF"/>
</dbReference>
<dbReference type="PANTHER" id="PTHR35529">
    <property type="entry name" value="MANGANESE EFFLUX PUMP MNTP-RELATED"/>
    <property type="match status" value="1"/>
</dbReference>
<feature type="transmembrane region" description="Helical" evidence="8">
    <location>
        <begin position="164"/>
        <end position="185"/>
    </location>
</feature>
<reference evidence="10" key="1">
    <citation type="journal article" date="2019" name="Int. J. Syst. Evol. Microbiol.">
        <title>The Global Catalogue of Microorganisms (GCM) 10K type strain sequencing project: providing services to taxonomists for standard genome sequencing and annotation.</title>
        <authorList>
            <consortium name="The Broad Institute Genomics Platform"/>
            <consortium name="The Broad Institute Genome Sequencing Center for Infectious Disease"/>
            <person name="Wu L."/>
            <person name="Ma J."/>
        </authorList>
    </citation>
    <scope>NUCLEOTIDE SEQUENCE [LARGE SCALE GENOMIC DNA]</scope>
    <source>
        <strain evidence="10">WYCCWR 12678</strain>
    </source>
</reference>
<comment type="function">
    <text evidence="8">Probably functions as a manganese efflux pump.</text>
</comment>
<dbReference type="PANTHER" id="PTHR35529:SF1">
    <property type="entry name" value="MANGANESE EFFLUX PUMP MNTP-RELATED"/>
    <property type="match status" value="1"/>
</dbReference>
<keyword evidence="7 8" id="KW-0464">Manganese</keyword>
<comment type="caution">
    <text evidence="9">The sequence shown here is derived from an EMBL/GenBank/DDBJ whole genome shotgun (WGS) entry which is preliminary data.</text>
</comment>
<evidence type="ECO:0000256" key="2">
    <source>
        <dbReference type="ARBA" id="ARBA00022475"/>
    </source>
</evidence>
<keyword evidence="3 8" id="KW-0812">Transmembrane</keyword>
<evidence type="ECO:0000313" key="10">
    <source>
        <dbReference type="Proteomes" id="UP001596002"/>
    </source>
</evidence>
<dbReference type="HAMAP" id="MF_01521">
    <property type="entry name" value="MntP_pump"/>
    <property type="match status" value="1"/>
</dbReference>
<evidence type="ECO:0000256" key="5">
    <source>
        <dbReference type="ARBA" id="ARBA00023065"/>
    </source>
</evidence>
<feature type="transmembrane region" description="Helical" evidence="8">
    <location>
        <begin position="72"/>
        <end position="90"/>
    </location>
</feature>
<dbReference type="RefSeq" id="WP_380025470.1">
    <property type="nucleotide sequence ID" value="NZ_JBHSHC010000067.1"/>
</dbReference>
<evidence type="ECO:0000256" key="4">
    <source>
        <dbReference type="ARBA" id="ARBA00022989"/>
    </source>
</evidence>
<protein>
    <recommendedName>
        <fullName evidence="8">Putative manganese efflux pump MntP</fullName>
    </recommendedName>
</protein>
<keyword evidence="6 8" id="KW-0472">Membrane</keyword>
<dbReference type="InterPro" id="IPR022929">
    <property type="entry name" value="Put_MntP"/>
</dbReference>
<evidence type="ECO:0000256" key="3">
    <source>
        <dbReference type="ARBA" id="ARBA00022692"/>
    </source>
</evidence>
<feature type="transmembrane region" description="Helical" evidence="8">
    <location>
        <begin position="111"/>
        <end position="132"/>
    </location>
</feature>
<keyword evidence="1 8" id="KW-0813">Transport</keyword>
<dbReference type="Pfam" id="PF02659">
    <property type="entry name" value="Mntp"/>
    <property type="match status" value="1"/>
</dbReference>
<feature type="transmembrane region" description="Helical" evidence="8">
    <location>
        <begin position="138"/>
        <end position="157"/>
    </location>
</feature>
<proteinExistence type="inferred from homology"/>
<keyword evidence="10" id="KW-1185">Reference proteome</keyword>
<dbReference type="EMBL" id="JBHSHC010000067">
    <property type="protein sequence ID" value="MFC4767547.1"/>
    <property type="molecule type" value="Genomic_DNA"/>
</dbReference>
<organism evidence="9 10">
    <name type="scientific">Effusibacillus consociatus</name>
    <dbReference type="NCBI Taxonomy" id="1117041"/>
    <lineage>
        <taxon>Bacteria</taxon>
        <taxon>Bacillati</taxon>
        <taxon>Bacillota</taxon>
        <taxon>Bacilli</taxon>
        <taxon>Bacillales</taxon>
        <taxon>Alicyclobacillaceae</taxon>
        <taxon>Effusibacillus</taxon>
    </lineage>
</organism>
<accession>A0ABV9Q4F8</accession>
<evidence type="ECO:0000313" key="9">
    <source>
        <dbReference type="EMBL" id="MFC4767547.1"/>
    </source>
</evidence>
<evidence type="ECO:0000256" key="7">
    <source>
        <dbReference type="ARBA" id="ARBA00023211"/>
    </source>
</evidence>
<sequence>MAHASPGELVTLLTTAVALGSDAMSLGIGLGMQKLTRREISRVSVTIGMFHVLMPLAGMAIGLFLHNLMGDIAKSIGAVLLIGLGAHMIWDAWKGDDEPVFSLTRSAGWGMMLFAMSVSIDALSVGFSFGLYDANLGLAVTLFGIVGGLMAAIGLSIGNLMGRVLGDSMEIIGGAILILFGIQFLS</sequence>
<comment type="similarity">
    <text evidence="8">Belongs to the MntP (TC 9.B.29) family.</text>
</comment>
<keyword evidence="2 8" id="KW-1003">Cell membrane</keyword>
<evidence type="ECO:0000256" key="1">
    <source>
        <dbReference type="ARBA" id="ARBA00022448"/>
    </source>
</evidence>
<feature type="transmembrane region" description="Helical" evidence="8">
    <location>
        <begin position="12"/>
        <end position="31"/>
    </location>
</feature>
<keyword evidence="4 8" id="KW-1133">Transmembrane helix</keyword>
<keyword evidence="5 8" id="KW-0406">Ion transport</keyword>
<gene>
    <name evidence="8" type="primary">mntP</name>
    <name evidence="9" type="ORF">ACFO8Q_09255</name>
</gene>
<feature type="transmembrane region" description="Helical" evidence="8">
    <location>
        <begin position="43"/>
        <end position="66"/>
    </location>
</feature>
<comment type="subcellular location">
    <subcellularLocation>
        <location evidence="8">Cell membrane</location>
        <topology evidence="8">Multi-pass membrane protein</topology>
    </subcellularLocation>
</comment>
<evidence type="ECO:0000256" key="8">
    <source>
        <dbReference type="HAMAP-Rule" id="MF_01521"/>
    </source>
</evidence>
<dbReference type="Proteomes" id="UP001596002">
    <property type="component" value="Unassembled WGS sequence"/>
</dbReference>